<dbReference type="GO" id="GO:0045332">
    <property type="term" value="P:phospholipid translocation"/>
    <property type="evidence" value="ECO:0007669"/>
    <property type="project" value="UniProtKB-UniRule"/>
</dbReference>
<dbReference type="PANTHER" id="PTHR10926">
    <property type="entry name" value="CELL CYCLE CONTROL PROTEIN 50"/>
    <property type="match status" value="1"/>
</dbReference>
<feature type="region of interest" description="Disordered" evidence="7">
    <location>
        <begin position="1"/>
        <end position="25"/>
    </location>
</feature>
<evidence type="ECO:0000256" key="8">
    <source>
        <dbReference type="SAM" id="Phobius"/>
    </source>
</evidence>
<proteinExistence type="inferred from homology"/>
<dbReference type="PANTHER" id="PTHR10926:SF0">
    <property type="entry name" value="CDC50, ISOFORM A"/>
    <property type="match status" value="1"/>
</dbReference>
<keyword evidence="5 6" id="KW-0472">Membrane</keyword>
<organism evidence="9 10">
    <name type="scientific">Saccharomyces pastorianus</name>
    <name type="common">Lager yeast</name>
    <name type="synonym">Saccharomyces cerevisiae x Saccharomyces eubayanus</name>
    <dbReference type="NCBI Taxonomy" id="27292"/>
    <lineage>
        <taxon>Eukaryota</taxon>
        <taxon>Fungi</taxon>
        <taxon>Dikarya</taxon>
        <taxon>Ascomycota</taxon>
        <taxon>Saccharomycotina</taxon>
        <taxon>Saccharomycetes</taxon>
        <taxon>Saccharomycetales</taxon>
        <taxon>Saccharomycetaceae</taxon>
        <taxon>Saccharomyces</taxon>
    </lineage>
</organism>
<evidence type="ECO:0000256" key="6">
    <source>
        <dbReference type="PIRNR" id="PIRNR015840"/>
    </source>
</evidence>
<evidence type="ECO:0000313" key="10">
    <source>
        <dbReference type="Proteomes" id="UP000501346"/>
    </source>
</evidence>
<evidence type="ECO:0000256" key="2">
    <source>
        <dbReference type="ARBA" id="ARBA00009457"/>
    </source>
</evidence>
<reference evidence="9 10" key="1">
    <citation type="journal article" date="2019" name="BMC Genomics">
        <title>Chromosome level assembly and comparative genome analysis confirm lager-brewing yeasts originated from a single hybridization.</title>
        <authorList>
            <person name="Salazar A.N."/>
            <person name="Gorter de Vries A.R."/>
            <person name="van den Broek M."/>
            <person name="Brouwers N."/>
            <person name="de la Torre Cortes P."/>
            <person name="Kuijpers N.G.A."/>
            <person name="Daran J.G."/>
            <person name="Abeel T."/>
        </authorList>
    </citation>
    <scope>NUCLEOTIDE SEQUENCE [LARGE SCALE GENOMIC DNA]</scope>
    <source>
        <strain evidence="9 10">CBS 1483</strain>
    </source>
</reference>
<dbReference type="Proteomes" id="UP000501346">
    <property type="component" value="Chromosome SeIII-ScIII"/>
</dbReference>
<dbReference type="OrthoDB" id="340608at2759"/>
<protein>
    <submittedName>
        <fullName evidence="9">Aminophospholipid translocase regulatory protein</fullName>
    </submittedName>
</protein>
<feature type="transmembrane region" description="Helical" evidence="8">
    <location>
        <begin position="334"/>
        <end position="356"/>
    </location>
</feature>
<keyword evidence="10" id="KW-1185">Reference proteome</keyword>
<comment type="similarity">
    <text evidence="2 6">Belongs to the CDC50/LEM3 family.</text>
</comment>
<dbReference type="PIRSF" id="PIRSF015840">
    <property type="entry name" value="DUF284_TM_euk"/>
    <property type="match status" value="1"/>
</dbReference>
<evidence type="ECO:0000256" key="7">
    <source>
        <dbReference type="SAM" id="MobiDB-lite"/>
    </source>
</evidence>
<evidence type="ECO:0000256" key="1">
    <source>
        <dbReference type="ARBA" id="ARBA00004141"/>
    </source>
</evidence>
<name>A0A6C1E4W0_SACPS</name>
<dbReference type="GO" id="GO:0005783">
    <property type="term" value="C:endoplasmic reticulum"/>
    <property type="evidence" value="ECO:0007669"/>
    <property type="project" value="TreeGrafter"/>
</dbReference>
<comment type="subcellular location">
    <subcellularLocation>
        <location evidence="1">Membrane</location>
        <topology evidence="1">Multi-pass membrane protein</topology>
    </subcellularLocation>
</comment>
<evidence type="ECO:0000313" key="9">
    <source>
        <dbReference type="EMBL" id="QID83970.1"/>
    </source>
</evidence>
<dbReference type="InterPro" id="IPR005045">
    <property type="entry name" value="CDC50/LEM3_fam"/>
</dbReference>
<keyword evidence="3 8" id="KW-0812">Transmembrane</keyword>
<sequence>MVSLFKRGKAPPLTKEGPTSKKPPNTAFRQQRLKAWQPILSPQSVLPLLIFVACIFTPIGIGLIVSATKVQDLTIDYSHCNTKASTTAFEDIPKKYIKYHFKSKVENKPQWRLTENENGEQSCELQFEIPNDIKKSIFIYYKITNFYQNHRRYVQSFDTKQILGEPIKKDDLDTSCSPIRSREDKIIYPCGLIANSMFNDTFSQVLSGIDDTEDYNLTNKHISWSIDRHRFKTTKYNASDIVPPPNWMKKYPDGYTDENLPDIHTWEEFQVWMRTAAFPKFYKLALKNESASLPKGKYQMNIELNYPISLFGGTKSFVLTTNGAIGGRNMSLGVLYLIVAGLCALFGIIFLVKLIFQPRAMGDHTYLNFDDEENEDYEDVHAENTTLREIL</sequence>
<dbReference type="Pfam" id="PF03381">
    <property type="entry name" value="CDC50"/>
    <property type="match status" value="1"/>
</dbReference>
<accession>A0A6C1E4W0</accession>
<evidence type="ECO:0000256" key="5">
    <source>
        <dbReference type="ARBA" id="ARBA00023136"/>
    </source>
</evidence>
<dbReference type="AlphaFoldDB" id="A0A6C1E4W0"/>
<feature type="transmembrane region" description="Helical" evidence="8">
    <location>
        <begin position="45"/>
        <end position="65"/>
    </location>
</feature>
<evidence type="ECO:0000256" key="3">
    <source>
        <dbReference type="ARBA" id="ARBA00022692"/>
    </source>
</evidence>
<dbReference type="EMBL" id="CP049000">
    <property type="protein sequence ID" value="QID83970.1"/>
    <property type="molecule type" value="Genomic_DNA"/>
</dbReference>
<keyword evidence="4 8" id="KW-1133">Transmembrane helix</keyword>
<dbReference type="GO" id="GO:0005794">
    <property type="term" value="C:Golgi apparatus"/>
    <property type="evidence" value="ECO:0007669"/>
    <property type="project" value="TreeGrafter"/>
</dbReference>
<evidence type="ECO:0000256" key="4">
    <source>
        <dbReference type="ARBA" id="ARBA00022989"/>
    </source>
</evidence>
<gene>
    <name evidence="9" type="primary">CDC50</name>
    <name evidence="9" type="ORF">GRS66_006459</name>
</gene>
<dbReference type="GO" id="GO:0005886">
    <property type="term" value="C:plasma membrane"/>
    <property type="evidence" value="ECO:0007669"/>
    <property type="project" value="TreeGrafter"/>
</dbReference>